<dbReference type="Pfam" id="PF09362">
    <property type="entry name" value="DUF1996"/>
    <property type="match status" value="1"/>
</dbReference>
<feature type="domain" description="DUF1996" evidence="2">
    <location>
        <begin position="10"/>
        <end position="264"/>
    </location>
</feature>
<protein>
    <recommendedName>
        <fullName evidence="2">DUF1996 domain-containing protein</fullName>
    </recommendedName>
</protein>
<dbReference type="InterPro" id="IPR018535">
    <property type="entry name" value="DUF1996"/>
</dbReference>
<name>A0A8H3IBV2_9LECA</name>
<evidence type="ECO:0000256" key="1">
    <source>
        <dbReference type="SAM" id="MobiDB-lite"/>
    </source>
</evidence>
<proteinExistence type="predicted"/>
<evidence type="ECO:0000259" key="2">
    <source>
        <dbReference type="Pfam" id="PF09362"/>
    </source>
</evidence>
<feature type="region of interest" description="Disordered" evidence="1">
    <location>
        <begin position="353"/>
        <end position="377"/>
    </location>
</feature>
<dbReference type="AlphaFoldDB" id="A0A8H3IBV2"/>
<comment type="caution">
    <text evidence="3">The sequence shown here is derived from an EMBL/GenBank/DDBJ whole genome shotgun (WGS) entry which is preliminary data.</text>
</comment>
<reference evidence="3" key="1">
    <citation type="submission" date="2021-03" db="EMBL/GenBank/DDBJ databases">
        <authorList>
            <person name="Tagirdzhanova G."/>
        </authorList>
    </citation>
    <scope>NUCLEOTIDE SEQUENCE</scope>
</reference>
<dbReference type="Proteomes" id="UP000664169">
    <property type="component" value="Unassembled WGS sequence"/>
</dbReference>
<feature type="compositionally biased region" description="Polar residues" evidence="1">
    <location>
        <begin position="360"/>
        <end position="377"/>
    </location>
</feature>
<evidence type="ECO:0000313" key="4">
    <source>
        <dbReference type="Proteomes" id="UP000664169"/>
    </source>
</evidence>
<dbReference type="OrthoDB" id="74764at2759"/>
<organism evidence="3 4">
    <name type="scientific">Gomphillus americanus</name>
    <dbReference type="NCBI Taxonomy" id="1940652"/>
    <lineage>
        <taxon>Eukaryota</taxon>
        <taxon>Fungi</taxon>
        <taxon>Dikarya</taxon>
        <taxon>Ascomycota</taxon>
        <taxon>Pezizomycotina</taxon>
        <taxon>Lecanoromycetes</taxon>
        <taxon>OSLEUM clade</taxon>
        <taxon>Ostropomycetidae</taxon>
        <taxon>Ostropales</taxon>
        <taxon>Graphidaceae</taxon>
        <taxon>Gomphilloideae</taxon>
        <taxon>Gomphillus</taxon>
    </lineage>
</organism>
<accession>A0A8H3IBV2</accession>
<evidence type="ECO:0000313" key="3">
    <source>
        <dbReference type="EMBL" id="CAF9907824.1"/>
    </source>
</evidence>
<sequence length="460" mass="49427">MGVVARGLIDPIVAPGEFSPHLHTVKGASGISLNSSVDDLLASSCTSCQISQDKSAYWTPQLYFYDNNTNTYEMVQEVSGHLTYYKYVPHFISSGTYVYPIAIPNGMKMLSGNPFRRNMTIPRPDPPRPWTGADATQDALHQKAIGFNCLNYAGTPEGTLERHFLPDKNFLETNCPDGIRLEVLFPTCWDGVHLTSDDLTSHLAYGDAGANGGNCPKGYDTVIMQLLFETIYPTGNNIGRTGYYVFSNGDPTGFGYHGDALIAWEGTTLEDAVKVCGDPVKGPYATDGVVEHCPVFKMVAPAAQSACAIQASQVAVHADFQAMATALPGNNPIQTGPQEASQLDSAAAITPIPTLPSDLVPTTQSVAPRTSNTADPYGNQFLQGTAISYAGPAVTPAPVASELPKGEHILSTMTYTSNGAVYEIVDVEVFSTTTIWGNVPRSVALDRRARHLGRHVRHSH</sequence>
<dbReference type="EMBL" id="CAJPDQ010000004">
    <property type="protein sequence ID" value="CAF9907824.1"/>
    <property type="molecule type" value="Genomic_DNA"/>
</dbReference>
<gene>
    <name evidence="3" type="ORF">GOMPHAMPRED_005996</name>
</gene>
<dbReference type="PANTHER" id="PTHR43662">
    <property type="match status" value="1"/>
</dbReference>
<keyword evidence="4" id="KW-1185">Reference proteome</keyword>
<dbReference type="PANTHER" id="PTHR43662:SF7">
    <property type="entry name" value="DUF1996 DOMAIN-CONTAINING PROTEIN"/>
    <property type="match status" value="1"/>
</dbReference>